<evidence type="ECO:0000256" key="4">
    <source>
        <dbReference type="ARBA" id="ARBA00022723"/>
    </source>
</evidence>
<accession>A0A973WQQ5</accession>
<dbReference type="InterPro" id="IPR011330">
    <property type="entry name" value="Glyco_hydro/deAcase_b/a-brl"/>
</dbReference>
<comment type="caution">
    <text evidence="9">The sequence shown here is derived from an EMBL/GenBank/DDBJ whole genome shotgun (WGS) entry which is preliminary data.</text>
</comment>
<dbReference type="AlphaFoldDB" id="A0A973WQQ5"/>
<comment type="function">
    <text evidence="1">Is involved in generating a small heat-stable compound (Nod), an acylated oligomer of N-acetylglucosamine, that stimulates mitosis in various plant protoplasts.</text>
</comment>
<dbReference type="Proteomes" id="UP000692816">
    <property type="component" value="Unassembled WGS sequence"/>
</dbReference>
<feature type="domain" description="NodB homology" evidence="7">
    <location>
        <begin position="7"/>
        <end position="120"/>
    </location>
</feature>
<dbReference type="GO" id="GO:0016810">
    <property type="term" value="F:hydrolase activity, acting on carbon-nitrogen (but not peptide) bonds"/>
    <property type="evidence" value="ECO:0007669"/>
    <property type="project" value="InterPro"/>
</dbReference>
<organism evidence="9">
    <name type="scientific">Bradyrhizobium quebecense</name>
    <dbReference type="NCBI Taxonomy" id="2748629"/>
    <lineage>
        <taxon>Bacteria</taxon>
        <taxon>Pseudomonadati</taxon>
        <taxon>Pseudomonadota</taxon>
        <taxon>Alphaproteobacteria</taxon>
        <taxon>Hyphomicrobiales</taxon>
        <taxon>Nitrobacteraceae</taxon>
        <taxon>Bradyrhizobium</taxon>
    </lineage>
</organism>
<keyword evidence="10" id="KW-1185">Reference proteome</keyword>
<keyword evidence="4" id="KW-0479">Metal-binding</keyword>
<dbReference type="GO" id="GO:0046872">
    <property type="term" value="F:metal ion binding"/>
    <property type="evidence" value="ECO:0007669"/>
    <property type="project" value="UniProtKB-KW"/>
</dbReference>
<reference evidence="8" key="2">
    <citation type="journal article" date="2021" name="Int. J. Syst. Evol. Microbiol.">
        <title>Bradyrhizobium septentrionale sp. nov. (sv. septentrionale) and Bradyrhizobium quebecense sp. nov. (sv. septentrionale) associated with legumes native to Canada possess rearranged symbiosis genes and numerous insertion sequences.</title>
        <authorList>
            <person name="Bromfield E.S.P."/>
            <person name="Cloutier S."/>
        </authorList>
    </citation>
    <scope>NUCLEOTIDE SEQUENCE</scope>
    <source>
        <strain evidence="8">12S5</strain>
    </source>
</reference>
<dbReference type="EMBL" id="JABWSX010000001">
    <property type="protein sequence ID" value="NVL08721.1"/>
    <property type="molecule type" value="Genomic_DNA"/>
</dbReference>
<evidence type="ECO:0000256" key="5">
    <source>
        <dbReference type="ARBA" id="ARBA00022801"/>
    </source>
</evidence>
<dbReference type="PANTHER" id="PTHR10587:SF133">
    <property type="entry name" value="CHITIN DEACETYLASE 1-RELATED"/>
    <property type="match status" value="1"/>
</dbReference>
<proteinExistence type="inferred from homology"/>
<comment type="similarity">
    <text evidence="2">Belongs to the polysaccharide deacetylase family.</text>
</comment>
<gene>
    <name evidence="9" type="ORF">HU230_23755</name>
    <name evidence="8" type="ORF">J4P68_34205</name>
</gene>
<evidence type="ECO:0000256" key="1">
    <source>
        <dbReference type="ARBA" id="ARBA00003236"/>
    </source>
</evidence>
<dbReference type="RefSeq" id="WP_176532196.1">
    <property type="nucleotide sequence ID" value="NZ_CP088022.1"/>
</dbReference>
<dbReference type="Pfam" id="PF01522">
    <property type="entry name" value="Polysacc_deac_1"/>
    <property type="match status" value="1"/>
</dbReference>
<evidence type="ECO:0000256" key="2">
    <source>
        <dbReference type="ARBA" id="ARBA00010973"/>
    </source>
</evidence>
<dbReference type="PANTHER" id="PTHR10587">
    <property type="entry name" value="GLYCOSYL TRANSFERASE-RELATED"/>
    <property type="match status" value="1"/>
</dbReference>
<name>A0A973WQQ5_9BRAD</name>
<dbReference type="GO" id="GO:0005975">
    <property type="term" value="P:carbohydrate metabolic process"/>
    <property type="evidence" value="ECO:0007669"/>
    <property type="project" value="InterPro"/>
</dbReference>
<dbReference type="EMBL" id="JAGEPA010000001">
    <property type="protein sequence ID" value="MBO1434322.1"/>
    <property type="molecule type" value="Genomic_DNA"/>
</dbReference>
<dbReference type="GO" id="GO:0016020">
    <property type="term" value="C:membrane"/>
    <property type="evidence" value="ECO:0007669"/>
    <property type="project" value="TreeGrafter"/>
</dbReference>
<evidence type="ECO:0000256" key="6">
    <source>
        <dbReference type="ARBA" id="ARBA00032976"/>
    </source>
</evidence>
<dbReference type="InterPro" id="IPR050248">
    <property type="entry name" value="Polysacc_deacetylase_ArnD"/>
</dbReference>
<dbReference type="InterPro" id="IPR002509">
    <property type="entry name" value="NODB_dom"/>
</dbReference>
<evidence type="ECO:0000313" key="9">
    <source>
        <dbReference type="EMBL" id="NVL08721.1"/>
    </source>
</evidence>
<dbReference type="SUPFAM" id="SSF88713">
    <property type="entry name" value="Glycoside hydrolase/deacetylase"/>
    <property type="match status" value="1"/>
</dbReference>
<reference evidence="9" key="1">
    <citation type="submission" date="2020-06" db="EMBL/GenBank/DDBJ databases">
        <title>Whole Genome Sequence of Bradyrhizobium sp. Strain 66S1MB.</title>
        <authorList>
            <person name="Bromfield E."/>
            <person name="Cloutier S."/>
        </authorList>
    </citation>
    <scope>NUCLEOTIDE SEQUENCE</scope>
    <source>
        <strain evidence="9">66S1MB</strain>
    </source>
</reference>
<keyword evidence="5" id="KW-0378">Hydrolase</keyword>
<evidence type="ECO:0000259" key="7">
    <source>
        <dbReference type="Pfam" id="PF01522"/>
    </source>
</evidence>
<evidence type="ECO:0000313" key="8">
    <source>
        <dbReference type="EMBL" id="MBO1434322.1"/>
    </source>
</evidence>
<evidence type="ECO:0000313" key="10">
    <source>
        <dbReference type="Proteomes" id="UP000692816"/>
    </source>
</evidence>
<sequence>MTLPAYITTSWDDGHPLDHRVAALLSKYGLEGTFYVPATTSERQTMSAMQLRALGKGFEIGAHTLHHVDLTSVTTETASQEIADSKAWIEDSTGVRCECFCPPIGRYRKEHVRMVQRAGYIGLRTVELLALGFPRPLAGLLQIPTTVQAFPHRRSTLARNAIKRMAFGNIWRYLRHGRATEWPALAESLLSQVVARGGVFHLWGHSWELEEFDQWQRLDSVLRLMGQFTRQAPAVSNGQLCRLPIPPVAASGQAVAAAEAAGGRR</sequence>
<dbReference type="Gene3D" id="3.20.20.370">
    <property type="entry name" value="Glycoside hydrolase/deacetylase"/>
    <property type="match status" value="1"/>
</dbReference>
<evidence type="ECO:0000256" key="3">
    <source>
        <dbReference type="ARBA" id="ARBA00020071"/>
    </source>
</evidence>
<protein>
    <recommendedName>
        <fullName evidence="3">Chitooligosaccharide deacetylase</fullName>
    </recommendedName>
    <alternativeName>
        <fullName evidence="6">Nodulation protein B</fullName>
    </alternativeName>
</protein>
<dbReference type="CDD" id="cd10967">
    <property type="entry name" value="CE4_GLA_like_6s"/>
    <property type="match status" value="1"/>
</dbReference>